<evidence type="ECO:0000256" key="3">
    <source>
        <dbReference type="ARBA" id="ARBA00022801"/>
    </source>
</evidence>
<dbReference type="PANTHER" id="PTHR35333:SF3">
    <property type="entry name" value="BETA-LACTAMASE-TYPE TRANSPEPTIDASE FOLD CONTAINING PROTEIN"/>
    <property type="match status" value="1"/>
</dbReference>
<dbReference type="Gene3D" id="3.40.710.10">
    <property type="entry name" value="DD-peptidase/beta-lactamase superfamily"/>
    <property type="match status" value="1"/>
</dbReference>
<evidence type="ECO:0000256" key="5">
    <source>
        <dbReference type="ARBA" id="ARBA00022984"/>
    </source>
</evidence>
<dbReference type="GO" id="GO:0006508">
    <property type="term" value="P:proteolysis"/>
    <property type="evidence" value="ECO:0007669"/>
    <property type="project" value="InterPro"/>
</dbReference>
<evidence type="ECO:0000256" key="2">
    <source>
        <dbReference type="ARBA" id="ARBA00022729"/>
    </source>
</evidence>
<evidence type="ECO:0000256" key="4">
    <source>
        <dbReference type="ARBA" id="ARBA00022960"/>
    </source>
</evidence>
<evidence type="ECO:0000313" key="12">
    <source>
        <dbReference type="EMBL" id="OGG59081.1"/>
    </source>
</evidence>
<evidence type="ECO:0000256" key="9">
    <source>
        <dbReference type="RuleBase" id="RU004016"/>
    </source>
</evidence>
<evidence type="ECO:0000259" key="11">
    <source>
        <dbReference type="Pfam" id="PF00768"/>
    </source>
</evidence>
<reference evidence="12 13" key="1">
    <citation type="journal article" date="2016" name="Nat. Commun.">
        <title>Thousands of microbial genomes shed light on interconnected biogeochemical processes in an aquifer system.</title>
        <authorList>
            <person name="Anantharaman K."/>
            <person name="Brown C.T."/>
            <person name="Hug L.A."/>
            <person name="Sharon I."/>
            <person name="Castelle C.J."/>
            <person name="Probst A.J."/>
            <person name="Thomas B.C."/>
            <person name="Singh A."/>
            <person name="Wilkins M.J."/>
            <person name="Karaoz U."/>
            <person name="Brodie E.L."/>
            <person name="Williams K.H."/>
            <person name="Hubbard S.S."/>
            <person name="Banfield J.F."/>
        </authorList>
    </citation>
    <scope>NUCLEOTIDE SEQUENCE [LARGE SCALE GENOMIC DNA]</scope>
</reference>
<keyword evidence="10" id="KW-0812">Transmembrane</keyword>
<keyword evidence="6" id="KW-0961">Cell wall biogenesis/degradation</keyword>
<dbReference type="EMBL" id="MFLF01000020">
    <property type="protein sequence ID" value="OGG59081.1"/>
    <property type="molecule type" value="Genomic_DNA"/>
</dbReference>
<keyword evidence="2" id="KW-0732">Signal</keyword>
<dbReference type="GO" id="GO:0009002">
    <property type="term" value="F:serine-type D-Ala-D-Ala carboxypeptidase activity"/>
    <property type="evidence" value="ECO:0007669"/>
    <property type="project" value="InterPro"/>
</dbReference>
<dbReference type="InterPro" id="IPR001967">
    <property type="entry name" value="Peptidase_S11_N"/>
</dbReference>
<keyword evidence="5" id="KW-0573">Peptidoglycan synthesis</keyword>
<dbReference type="InterPro" id="IPR018044">
    <property type="entry name" value="Peptidase_S11"/>
</dbReference>
<dbReference type="STRING" id="1798492.A3C89_01580"/>
<keyword evidence="10" id="KW-0472">Membrane</keyword>
<dbReference type="GO" id="GO:0008800">
    <property type="term" value="F:beta-lactamase activity"/>
    <property type="evidence" value="ECO:0007669"/>
    <property type="project" value="InterPro"/>
</dbReference>
<keyword evidence="3" id="KW-0378">Hydrolase</keyword>
<proteinExistence type="inferred from homology"/>
<dbReference type="GO" id="GO:0046677">
    <property type="term" value="P:response to antibiotic"/>
    <property type="evidence" value="ECO:0007669"/>
    <property type="project" value="InterPro"/>
</dbReference>
<dbReference type="InterPro" id="IPR000871">
    <property type="entry name" value="Beta-lactam_class-A"/>
</dbReference>
<keyword evidence="4" id="KW-0133">Cell shape</keyword>
<comment type="caution">
    <text evidence="12">The sequence shown here is derived from an EMBL/GenBank/DDBJ whole genome shotgun (WGS) entry which is preliminary data.</text>
</comment>
<dbReference type="GO" id="GO:0071555">
    <property type="term" value="P:cell wall organization"/>
    <property type="evidence" value="ECO:0007669"/>
    <property type="project" value="UniProtKB-KW"/>
</dbReference>
<sequence>MPESTPSTVRPAPFPVFRELALLAGVLVSVFFLPYLYTQARMPLSDAGASRAAQVSALQAPEETPRVPDASAFEHIALLGKTSAVYDVSRGEFLYTQAPDAVLPIASITKLMTALVAYELLPTLDTIVTIPATTTDEYSSLAVGDRFTARDLMDYTLLVSSNEGAHALALTAAQMSFGKDADIAMFVRAMNVRAKTLGLEHTSFQNVTGLDIGTGPGATASAQDVAKLLAYIITEYPDLLTATRLEEQTFVGAKGLIYEAKNTNGVVRDIPGLIASKTGFETSAGGTLAVTFNAGLGRPIVVVVLGSTWSGRFDDILELVTTTQESL</sequence>
<evidence type="ECO:0000256" key="10">
    <source>
        <dbReference type="SAM" id="Phobius"/>
    </source>
</evidence>
<evidence type="ECO:0000313" key="13">
    <source>
        <dbReference type="Proteomes" id="UP000178794"/>
    </source>
</evidence>
<comment type="similarity">
    <text evidence="1 9">Belongs to the peptidase S11 family.</text>
</comment>
<feature type="binding site" evidence="8">
    <location>
        <position position="277"/>
    </location>
    <ligand>
        <name>substrate</name>
    </ligand>
</feature>
<dbReference type="SUPFAM" id="SSF56601">
    <property type="entry name" value="beta-lactamase/transpeptidase-like"/>
    <property type="match status" value="1"/>
</dbReference>
<feature type="domain" description="Peptidase S11 D-alanyl-D-alanine carboxypeptidase A N-terminal" evidence="11">
    <location>
        <begin position="82"/>
        <end position="307"/>
    </location>
</feature>
<name>A0A1F6DCI2_9BACT</name>
<accession>A0A1F6DCI2</accession>
<dbReference type="GO" id="GO:0030655">
    <property type="term" value="P:beta-lactam antibiotic catabolic process"/>
    <property type="evidence" value="ECO:0007669"/>
    <property type="project" value="InterPro"/>
</dbReference>
<feature type="active site" evidence="7">
    <location>
        <position position="160"/>
    </location>
</feature>
<evidence type="ECO:0000256" key="6">
    <source>
        <dbReference type="ARBA" id="ARBA00023316"/>
    </source>
</evidence>
<dbReference type="PRINTS" id="PR00725">
    <property type="entry name" value="DADACBPTASE1"/>
</dbReference>
<feature type="active site" description="Acyl-ester intermediate" evidence="7">
    <location>
        <position position="107"/>
    </location>
</feature>
<dbReference type="Proteomes" id="UP000178794">
    <property type="component" value="Unassembled WGS sequence"/>
</dbReference>
<keyword evidence="10" id="KW-1133">Transmembrane helix</keyword>
<gene>
    <name evidence="12" type="ORF">A3C89_01580</name>
</gene>
<feature type="active site" description="Proton acceptor" evidence="7">
    <location>
        <position position="110"/>
    </location>
</feature>
<dbReference type="Pfam" id="PF00768">
    <property type="entry name" value="Peptidase_S11"/>
    <property type="match status" value="1"/>
</dbReference>
<evidence type="ECO:0000256" key="1">
    <source>
        <dbReference type="ARBA" id="ARBA00007164"/>
    </source>
</evidence>
<protein>
    <recommendedName>
        <fullName evidence="11">Peptidase S11 D-alanyl-D-alanine carboxypeptidase A N-terminal domain-containing protein</fullName>
    </recommendedName>
</protein>
<dbReference type="GO" id="GO:0009252">
    <property type="term" value="P:peptidoglycan biosynthetic process"/>
    <property type="evidence" value="ECO:0007669"/>
    <property type="project" value="UniProtKB-KW"/>
</dbReference>
<dbReference type="InterPro" id="IPR012338">
    <property type="entry name" value="Beta-lactam/transpept-like"/>
</dbReference>
<evidence type="ECO:0000256" key="8">
    <source>
        <dbReference type="PIRSR" id="PIRSR618044-2"/>
    </source>
</evidence>
<dbReference type="GO" id="GO:0008360">
    <property type="term" value="P:regulation of cell shape"/>
    <property type="evidence" value="ECO:0007669"/>
    <property type="project" value="UniProtKB-KW"/>
</dbReference>
<dbReference type="AlphaFoldDB" id="A0A1F6DCI2"/>
<feature type="transmembrane region" description="Helical" evidence="10">
    <location>
        <begin position="20"/>
        <end position="37"/>
    </location>
</feature>
<organism evidence="12 13">
    <name type="scientific">Candidatus Kaiserbacteria bacterium RIFCSPHIGHO2_02_FULL_50_50</name>
    <dbReference type="NCBI Taxonomy" id="1798492"/>
    <lineage>
        <taxon>Bacteria</taxon>
        <taxon>Candidatus Kaiseribacteriota</taxon>
    </lineage>
</organism>
<dbReference type="PANTHER" id="PTHR35333">
    <property type="entry name" value="BETA-LACTAMASE"/>
    <property type="match status" value="1"/>
</dbReference>
<evidence type="ECO:0000256" key="7">
    <source>
        <dbReference type="PIRSR" id="PIRSR618044-1"/>
    </source>
</evidence>